<evidence type="ECO:0000256" key="1">
    <source>
        <dbReference type="SAM" id="MobiDB-lite"/>
    </source>
</evidence>
<dbReference type="AlphaFoldDB" id="A0A455LAM1"/>
<sequence length="241" mass="26822">MRSIIFISAVCLQLFWCNGLPNARGVGAYSYSDSAGNRYGGTYGLNDGQVVDVKGDFPPNFHPQNFQDLDDFFPSYFANLDNVLQETFHRNVEIQRLAFNAARKAFDLTSNQAGYNPYFDSRFPPYNGFGQYGGFPEFPFHRFGIPNNMNENSAYAGAFARPGYSRQIAAINPNNPNMPNVDQENRYSESKSGKNPGSNYMSVSSSSYSTSSDTNGQLKSSRGAETIVDDNGRITRYKVQS</sequence>
<proteinExistence type="evidence at transcript level"/>
<feature type="chain" id="PRO_5019719625" evidence="2">
    <location>
        <begin position="20"/>
        <end position="241"/>
    </location>
</feature>
<evidence type="ECO:0000313" key="3">
    <source>
        <dbReference type="EMBL" id="AXY94637.1"/>
    </source>
</evidence>
<protein>
    <submittedName>
        <fullName evidence="3">Seroin transcript 2A</fullName>
    </submittedName>
</protein>
<keyword evidence="2" id="KW-0732">Signal</keyword>
<feature type="compositionally biased region" description="Low complexity" evidence="1">
    <location>
        <begin position="198"/>
        <end position="212"/>
    </location>
</feature>
<dbReference type="EMBL" id="MG649312">
    <property type="protein sequence ID" value="AXY94637.1"/>
    <property type="molecule type" value="mRNA"/>
</dbReference>
<evidence type="ECO:0000256" key="2">
    <source>
        <dbReference type="SAM" id="SignalP"/>
    </source>
</evidence>
<feature type="compositionally biased region" description="Basic and acidic residues" evidence="1">
    <location>
        <begin position="183"/>
        <end position="192"/>
    </location>
</feature>
<name>A0A455LAM1_9NEOP</name>
<feature type="signal peptide" evidence="2">
    <location>
        <begin position="1"/>
        <end position="19"/>
    </location>
</feature>
<feature type="region of interest" description="Disordered" evidence="1">
    <location>
        <begin position="170"/>
        <end position="241"/>
    </location>
</feature>
<gene>
    <name evidence="3" type="primary">Sn2</name>
</gene>
<reference evidence="3" key="1">
    <citation type="submission" date="2017-12" db="EMBL/GenBank/DDBJ databases">
        <title>Several types of seroins are common silk components.</title>
        <authorList>
            <person name="Zurovec M."/>
            <person name="Kludkiewicz B."/>
            <person name="Kucerova L."/>
            <person name="Strnad H."/>
            <person name="Sehnal F."/>
        </authorList>
    </citation>
    <scope>NUCLEOTIDE SEQUENCE</scope>
</reference>
<accession>A0A455LAM1</accession>
<organism evidence="3">
    <name type="scientific">Acanthobrahmaea europaea</name>
    <dbReference type="NCBI Taxonomy" id="119239"/>
    <lineage>
        <taxon>Eukaryota</taxon>
        <taxon>Metazoa</taxon>
        <taxon>Ecdysozoa</taxon>
        <taxon>Arthropoda</taxon>
        <taxon>Hexapoda</taxon>
        <taxon>Insecta</taxon>
        <taxon>Pterygota</taxon>
        <taxon>Neoptera</taxon>
        <taxon>Endopterygota</taxon>
        <taxon>Lepidoptera</taxon>
        <taxon>Glossata</taxon>
        <taxon>Ditrysia</taxon>
        <taxon>Bombycoidea</taxon>
        <taxon>Brahmaeidae</taxon>
        <taxon>Acanthobrahmaea</taxon>
    </lineage>
</organism>